<name>A0A1I6TQZ5_9CAUL</name>
<sequence>MRGWRRIIVASAAASLTALAPAGALASDPDAPLAGVERLDIEVSGYITPRCGMGSIQDRHLGSIDGGGMTLRTELALDCNVPFALTFASANGGLAHTTMPLGQGPYAGRLGYQMQVDLPVRQPTRRTVSSAFTSDQMRAGAVVSSLNGISDGPARIRMFFETAPGAGLLAGRYSETVTITLAPRT</sequence>
<protein>
    <recommendedName>
        <fullName evidence="4">Spore coat protein U (SCPU) domain-containing protein</fullName>
    </recommendedName>
</protein>
<feature type="chain" id="PRO_5011659556" description="Spore coat protein U (SCPU) domain-containing protein" evidence="1">
    <location>
        <begin position="27"/>
        <end position="185"/>
    </location>
</feature>
<evidence type="ECO:0000313" key="3">
    <source>
        <dbReference type="Proteomes" id="UP000198788"/>
    </source>
</evidence>
<dbReference type="RefSeq" id="WP_143105864.1">
    <property type="nucleotide sequence ID" value="NZ_FOZV01000016.1"/>
</dbReference>
<keyword evidence="1" id="KW-0732">Signal</keyword>
<reference evidence="3" key="1">
    <citation type="submission" date="2016-10" db="EMBL/GenBank/DDBJ databases">
        <authorList>
            <person name="Varghese N."/>
            <person name="Submissions S."/>
        </authorList>
    </citation>
    <scope>NUCLEOTIDE SEQUENCE [LARGE SCALE GENOMIC DNA]</scope>
    <source>
        <strain evidence="3">CGMCC 1.10683</strain>
    </source>
</reference>
<feature type="signal peptide" evidence="1">
    <location>
        <begin position="1"/>
        <end position="26"/>
    </location>
</feature>
<accession>A0A1I6TQZ5</accession>
<dbReference type="Proteomes" id="UP000198788">
    <property type="component" value="Unassembled WGS sequence"/>
</dbReference>
<gene>
    <name evidence="2" type="ORF">SAMN05192570_0251</name>
</gene>
<organism evidence="2 3">
    <name type="scientific">Brevundimonas viscosa</name>
    <dbReference type="NCBI Taxonomy" id="871741"/>
    <lineage>
        <taxon>Bacteria</taxon>
        <taxon>Pseudomonadati</taxon>
        <taxon>Pseudomonadota</taxon>
        <taxon>Alphaproteobacteria</taxon>
        <taxon>Caulobacterales</taxon>
        <taxon>Caulobacteraceae</taxon>
        <taxon>Brevundimonas</taxon>
    </lineage>
</organism>
<evidence type="ECO:0008006" key="4">
    <source>
        <dbReference type="Google" id="ProtNLM"/>
    </source>
</evidence>
<keyword evidence="3" id="KW-1185">Reference proteome</keyword>
<evidence type="ECO:0000256" key="1">
    <source>
        <dbReference type="SAM" id="SignalP"/>
    </source>
</evidence>
<dbReference type="OrthoDB" id="7407360at2"/>
<dbReference type="EMBL" id="FOZV01000016">
    <property type="protein sequence ID" value="SFS91407.1"/>
    <property type="molecule type" value="Genomic_DNA"/>
</dbReference>
<evidence type="ECO:0000313" key="2">
    <source>
        <dbReference type="EMBL" id="SFS91407.1"/>
    </source>
</evidence>
<dbReference type="AlphaFoldDB" id="A0A1I6TQZ5"/>
<dbReference type="STRING" id="871741.SAMN05192570_0251"/>
<proteinExistence type="predicted"/>